<evidence type="ECO:0008006" key="4">
    <source>
        <dbReference type="Google" id="ProtNLM"/>
    </source>
</evidence>
<dbReference type="PANTHER" id="PTHR43544:SF12">
    <property type="entry name" value="NAD(P)-BINDING ROSSMANN-FOLD SUPERFAMILY PROTEIN"/>
    <property type="match status" value="1"/>
</dbReference>
<dbReference type="Proteomes" id="UP001166286">
    <property type="component" value="Unassembled WGS sequence"/>
</dbReference>
<comment type="caution">
    <text evidence="2">The sequence shown here is derived from an EMBL/GenBank/DDBJ whole genome shotgun (WGS) entry which is preliminary data.</text>
</comment>
<reference evidence="2" key="1">
    <citation type="submission" date="2023-03" db="EMBL/GenBank/DDBJ databases">
        <title>Complete genome of Cladonia borealis.</title>
        <authorList>
            <person name="Park H."/>
        </authorList>
    </citation>
    <scope>NUCLEOTIDE SEQUENCE</scope>
    <source>
        <strain evidence="2">ANT050790</strain>
    </source>
</reference>
<dbReference type="InterPro" id="IPR051468">
    <property type="entry name" value="Fungal_SecMetab_SDRs"/>
</dbReference>
<dbReference type="GO" id="GO:0016491">
    <property type="term" value="F:oxidoreductase activity"/>
    <property type="evidence" value="ECO:0007669"/>
    <property type="project" value="TreeGrafter"/>
</dbReference>
<protein>
    <recommendedName>
        <fullName evidence="4">NAD(P)-binding protein</fullName>
    </recommendedName>
</protein>
<evidence type="ECO:0000313" key="3">
    <source>
        <dbReference type="Proteomes" id="UP001166286"/>
    </source>
</evidence>
<dbReference type="InterPro" id="IPR002347">
    <property type="entry name" value="SDR_fam"/>
</dbReference>
<dbReference type="GO" id="GO:0005737">
    <property type="term" value="C:cytoplasm"/>
    <property type="evidence" value="ECO:0007669"/>
    <property type="project" value="TreeGrafter"/>
</dbReference>
<dbReference type="SUPFAM" id="SSF51735">
    <property type="entry name" value="NAD(P)-binding Rossmann-fold domains"/>
    <property type="match status" value="1"/>
</dbReference>
<comment type="similarity">
    <text evidence="1">Belongs to the short-chain dehydrogenases/reductases (SDR) family.</text>
</comment>
<gene>
    <name evidence="2" type="ORF">JMJ35_010434</name>
</gene>
<dbReference type="PRINTS" id="PR00081">
    <property type="entry name" value="GDHRDH"/>
</dbReference>
<organism evidence="2 3">
    <name type="scientific">Cladonia borealis</name>
    <dbReference type="NCBI Taxonomy" id="184061"/>
    <lineage>
        <taxon>Eukaryota</taxon>
        <taxon>Fungi</taxon>
        <taxon>Dikarya</taxon>
        <taxon>Ascomycota</taxon>
        <taxon>Pezizomycotina</taxon>
        <taxon>Lecanoromycetes</taxon>
        <taxon>OSLEUM clade</taxon>
        <taxon>Lecanoromycetidae</taxon>
        <taxon>Lecanorales</taxon>
        <taxon>Lecanorineae</taxon>
        <taxon>Cladoniaceae</taxon>
        <taxon>Cladonia</taxon>
    </lineage>
</organism>
<dbReference type="EMBL" id="JAFEKC020000024">
    <property type="protein sequence ID" value="KAK0507396.1"/>
    <property type="molecule type" value="Genomic_DNA"/>
</dbReference>
<evidence type="ECO:0000313" key="2">
    <source>
        <dbReference type="EMBL" id="KAK0507396.1"/>
    </source>
</evidence>
<evidence type="ECO:0000256" key="1">
    <source>
        <dbReference type="ARBA" id="ARBA00006484"/>
    </source>
</evidence>
<dbReference type="PANTHER" id="PTHR43544">
    <property type="entry name" value="SHORT-CHAIN DEHYDROGENASE/REDUCTASE"/>
    <property type="match status" value="1"/>
</dbReference>
<name>A0AA39QT38_9LECA</name>
<sequence length="262" mass="28337">MSKPWALVTPASRGIGLQLARHLLKNTDVPVVATARKALDTTRSHILDGLDVDEERLQVLQLDVTDESTIAATAAKTSSLYPSSSHHLRLAFCIPGILYPEKSPQQIDPENSLQMLKINLLGPLLLSKHLTTLLPRKSSSVNPHPNLPPTATLALMAARVGSTSDNSLGGWYTYRASKAGVISLAKSVDIYLQQRCGEKAMCVALHPGTVKTDLSKEFWAGVPKEKLFNGDDAAEKLCGVLEGLGVKGRGRCWDWKGAEILP</sequence>
<dbReference type="Gene3D" id="3.40.50.720">
    <property type="entry name" value="NAD(P)-binding Rossmann-like Domain"/>
    <property type="match status" value="1"/>
</dbReference>
<dbReference type="Pfam" id="PF13561">
    <property type="entry name" value="adh_short_C2"/>
    <property type="match status" value="1"/>
</dbReference>
<accession>A0AA39QT38</accession>
<dbReference type="AlphaFoldDB" id="A0AA39QT38"/>
<dbReference type="InterPro" id="IPR036291">
    <property type="entry name" value="NAD(P)-bd_dom_sf"/>
</dbReference>
<keyword evidence="3" id="KW-1185">Reference proteome</keyword>
<proteinExistence type="inferred from homology"/>